<dbReference type="InterPro" id="IPR039802">
    <property type="entry name" value="MTMR14"/>
</dbReference>
<protein>
    <submittedName>
        <fullName evidence="2">Uncharacterized protein</fullName>
    </submittedName>
</protein>
<name>A0A1B0FH89_GLOMM</name>
<keyword evidence="3" id="KW-1185">Reference proteome</keyword>
<dbReference type="PANTHER" id="PTHR13524">
    <property type="entry name" value="MYOTUBULARIN-RELATED"/>
    <property type="match status" value="1"/>
</dbReference>
<dbReference type="STRING" id="37546.A0A1B0FH89"/>
<feature type="compositionally biased region" description="Low complexity" evidence="1">
    <location>
        <begin position="179"/>
        <end position="188"/>
    </location>
</feature>
<dbReference type="PANTHER" id="PTHR13524:SF2">
    <property type="entry name" value="MYOTUBULARIN-RELATED PROTEIN 14"/>
    <property type="match status" value="1"/>
</dbReference>
<evidence type="ECO:0000313" key="3">
    <source>
        <dbReference type="Proteomes" id="UP000092444"/>
    </source>
</evidence>
<dbReference type="EMBL" id="CCAG010008984">
    <property type="status" value="NOT_ANNOTATED_CDS"/>
    <property type="molecule type" value="Genomic_DNA"/>
</dbReference>
<sequence>IANAITHSTENSNSVLPPKAKCTLLAWLCKRRLNAVRTAFVQAYGQTMSLKFKEGPSRSISILMGNLTDHGWEGSSLFVSFVRLSLGRYFYTSLNASQTSYFTLACDWYLFGRQLPGRVKRGEDIMFSCFRVLKFIADDEFSNVEHRILQTPPWTWFNRRLSPPPPRQHPAPNPPNQRPPLRANHAQN</sequence>
<dbReference type="AlphaFoldDB" id="A0A1B0FH89"/>
<reference evidence="2" key="1">
    <citation type="submission" date="2020-05" db="UniProtKB">
        <authorList>
            <consortium name="EnsemblMetazoa"/>
        </authorList>
    </citation>
    <scope>IDENTIFICATION</scope>
    <source>
        <strain evidence="2">Yale</strain>
    </source>
</reference>
<feature type="region of interest" description="Disordered" evidence="1">
    <location>
        <begin position="160"/>
        <end position="188"/>
    </location>
</feature>
<dbReference type="Proteomes" id="UP000092444">
    <property type="component" value="Unassembled WGS sequence"/>
</dbReference>
<proteinExistence type="predicted"/>
<evidence type="ECO:0000313" key="2">
    <source>
        <dbReference type="EnsemblMetazoa" id="GMOY003125-PA"/>
    </source>
</evidence>
<dbReference type="GO" id="GO:0004438">
    <property type="term" value="F:phosphatidylinositol-3-phosphate phosphatase activity"/>
    <property type="evidence" value="ECO:0007669"/>
    <property type="project" value="InterPro"/>
</dbReference>
<evidence type="ECO:0000256" key="1">
    <source>
        <dbReference type="SAM" id="MobiDB-lite"/>
    </source>
</evidence>
<accession>A0A1B0FH89</accession>
<dbReference type="VEuPathDB" id="VectorBase:GMOY003125"/>
<organism evidence="2 3">
    <name type="scientific">Glossina morsitans morsitans</name>
    <name type="common">Savannah tsetse fly</name>
    <dbReference type="NCBI Taxonomy" id="37546"/>
    <lineage>
        <taxon>Eukaryota</taxon>
        <taxon>Metazoa</taxon>
        <taxon>Ecdysozoa</taxon>
        <taxon>Arthropoda</taxon>
        <taxon>Hexapoda</taxon>
        <taxon>Insecta</taxon>
        <taxon>Pterygota</taxon>
        <taxon>Neoptera</taxon>
        <taxon>Endopterygota</taxon>
        <taxon>Diptera</taxon>
        <taxon>Brachycera</taxon>
        <taxon>Muscomorpha</taxon>
        <taxon>Hippoboscoidea</taxon>
        <taxon>Glossinidae</taxon>
        <taxon>Glossina</taxon>
    </lineage>
</organism>
<feature type="compositionally biased region" description="Pro residues" evidence="1">
    <location>
        <begin position="162"/>
        <end position="178"/>
    </location>
</feature>
<dbReference type="EnsemblMetazoa" id="GMOY003125-RA">
    <property type="protein sequence ID" value="GMOY003125-PA"/>
    <property type="gene ID" value="GMOY003125"/>
</dbReference>